<reference evidence="11" key="1">
    <citation type="journal article" date="2007" name="J. Bacteriol.">
        <title>Comparative genome analysis of four magnetotactic bacteria reveals a complex set of group-specific genes implicated in magnetosome biomineralization and function.</title>
        <authorList>
            <person name="Richter M."/>
            <person name="Kube M."/>
            <person name="Bazylinski D.A."/>
            <person name="Lombardot T."/>
            <person name="Gloeckner F.O."/>
            <person name="Reinhardt R."/>
            <person name="Schueler D."/>
        </authorList>
    </citation>
    <scope>NUCLEOTIDE SEQUENCE</scope>
    <source>
        <strain evidence="11">MSR-1</strain>
    </source>
</reference>
<name>A4U0M2_9PROT</name>
<evidence type="ECO:0000256" key="7">
    <source>
        <dbReference type="ARBA" id="ARBA00023136"/>
    </source>
</evidence>
<feature type="transmembrane region" description="Helical" evidence="9">
    <location>
        <begin position="37"/>
        <end position="70"/>
    </location>
</feature>
<evidence type="ECO:0000256" key="1">
    <source>
        <dbReference type="ARBA" id="ARBA00004651"/>
    </source>
</evidence>
<dbReference type="InterPro" id="IPR045378">
    <property type="entry name" value="LNT_N"/>
</dbReference>
<dbReference type="SUPFAM" id="SSF56317">
    <property type="entry name" value="Carbon-nitrogen hydrolase"/>
    <property type="match status" value="1"/>
</dbReference>
<comment type="function">
    <text evidence="9">Catalyzes the phospholipid dependent N-acylation of the N-terminal cysteine of apolipoprotein, the last step in lipoprotein maturation.</text>
</comment>
<dbReference type="InterPro" id="IPR004563">
    <property type="entry name" value="Apolipo_AcylTrfase"/>
</dbReference>
<gene>
    <name evidence="9 11" type="primary">lnt</name>
    <name evidence="11" type="ORF">MGR_1321</name>
</gene>
<accession>A4U0M2</accession>
<dbReference type="PROSITE" id="PS50263">
    <property type="entry name" value="CN_HYDROLASE"/>
    <property type="match status" value="1"/>
</dbReference>
<organism evidence="11">
    <name type="scientific">Magnetospirillum gryphiswaldense</name>
    <dbReference type="NCBI Taxonomy" id="55518"/>
    <lineage>
        <taxon>Bacteria</taxon>
        <taxon>Pseudomonadati</taxon>
        <taxon>Pseudomonadota</taxon>
        <taxon>Alphaproteobacteria</taxon>
        <taxon>Rhodospirillales</taxon>
        <taxon>Rhodospirillaceae</taxon>
        <taxon>Magnetospirillum</taxon>
    </lineage>
</organism>
<dbReference type="InterPro" id="IPR003010">
    <property type="entry name" value="C-N_Hydrolase"/>
</dbReference>
<feature type="transmembrane region" description="Helical" evidence="9">
    <location>
        <begin position="219"/>
        <end position="237"/>
    </location>
</feature>
<feature type="transmembrane region" description="Helical" evidence="9">
    <location>
        <begin position="111"/>
        <end position="134"/>
    </location>
</feature>
<keyword evidence="5 9" id="KW-0812">Transmembrane</keyword>
<evidence type="ECO:0000256" key="2">
    <source>
        <dbReference type="ARBA" id="ARBA00010065"/>
    </source>
</evidence>
<evidence type="ECO:0000256" key="4">
    <source>
        <dbReference type="ARBA" id="ARBA00022679"/>
    </source>
</evidence>
<keyword evidence="3 9" id="KW-1003">Cell membrane</keyword>
<dbReference type="NCBIfam" id="TIGR00546">
    <property type="entry name" value="lnt"/>
    <property type="match status" value="1"/>
</dbReference>
<dbReference type="CDD" id="cd07571">
    <property type="entry name" value="ALP_N-acyl_transferase"/>
    <property type="match status" value="1"/>
</dbReference>
<feature type="domain" description="CN hydrolase" evidence="10">
    <location>
        <begin position="255"/>
        <end position="498"/>
    </location>
</feature>
<dbReference type="Gene3D" id="3.60.110.10">
    <property type="entry name" value="Carbon-nitrogen hydrolase"/>
    <property type="match status" value="1"/>
</dbReference>
<keyword evidence="7 9" id="KW-0472">Membrane</keyword>
<dbReference type="PANTHER" id="PTHR38686">
    <property type="entry name" value="APOLIPOPROTEIN N-ACYLTRANSFERASE"/>
    <property type="match status" value="1"/>
</dbReference>
<dbReference type="AlphaFoldDB" id="A4U0M2"/>
<proteinExistence type="inferred from homology"/>
<dbReference type="GO" id="GO:0005886">
    <property type="term" value="C:plasma membrane"/>
    <property type="evidence" value="ECO:0007669"/>
    <property type="project" value="UniProtKB-SubCell"/>
</dbReference>
<comment type="similarity">
    <text evidence="2 9">Belongs to the CN hydrolase family. Apolipoprotein N-acyltransferase subfamily.</text>
</comment>
<keyword evidence="11" id="KW-0449">Lipoprotein</keyword>
<dbReference type="UniPathway" id="UPA00666"/>
<dbReference type="InterPro" id="IPR036526">
    <property type="entry name" value="C-N_Hydrolase_sf"/>
</dbReference>
<evidence type="ECO:0000256" key="5">
    <source>
        <dbReference type="ARBA" id="ARBA00022692"/>
    </source>
</evidence>
<comment type="catalytic activity">
    <reaction evidence="9">
        <text>N-terminal S-1,2-diacyl-sn-glyceryl-L-cysteinyl-[lipoprotein] + a glycerophospholipid = N-acyl-S-1,2-diacyl-sn-glyceryl-L-cysteinyl-[lipoprotein] + a 2-acyl-sn-glycero-3-phospholipid + H(+)</text>
        <dbReference type="Rhea" id="RHEA:48228"/>
        <dbReference type="Rhea" id="RHEA-COMP:14681"/>
        <dbReference type="Rhea" id="RHEA-COMP:14684"/>
        <dbReference type="ChEBI" id="CHEBI:15378"/>
        <dbReference type="ChEBI" id="CHEBI:136912"/>
        <dbReference type="ChEBI" id="CHEBI:140656"/>
        <dbReference type="ChEBI" id="CHEBI:140657"/>
        <dbReference type="ChEBI" id="CHEBI:140660"/>
        <dbReference type="EC" id="2.3.1.269"/>
    </reaction>
</comment>
<keyword evidence="4 9" id="KW-0808">Transferase</keyword>
<evidence type="ECO:0000256" key="3">
    <source>
        <dbReference type="ARBA" id="ARBA00022475"/>
    </source>
</evidence>
<feature type="transmembrane region" description="Helical" evidence="9">
    <location>
        <begin position="146"/>
        <end position="165"/>
    </location>
</feature>
<protein>
    <recommendedName>
        <fullName evidence="9">Apolipoprotein N-acyltransferase</fullName>
        <shortName evidence="9">ALP N-acyltransferase</shortName>
        <ecNumber evidence="9">2.3.1.269</ecNumber>
    </recommendedName>
</protein>
<dbReference type="EMBL" id="CU459003">
    <property type="protein sequence ID" value="CAM76429.1"/>
    <property type="molecule type" value="Genomic_DNA"/>
</dbReference>
<keyword evidence="6 9" id="KW-1133">Transmembrane helix</keyword>
<feature type="transmembrane region" description="Helical" evidence="9">
    <location>
        <begin position="508"/>
        <end position="530"/>
    </location>
</feature>
<comment type="pathway">
    <text evidence="9">Protein modification; lipoprotein biosynthesis (N-acyl transfer).</text>
</comment>
<dbReference type="GO" id="GO:0016410">
    <property type="term" value="F:N-acyltransferase activity"/>
    <property type="evidence" value="ECO:0007669"/>
    <property type="project" value="UniProtKB-UniRule"/>
</dbReference>
<dbReference type="EC" id="2.3.1.269" evidence="9"/>
<evidence type="ECO:0000259" key="10">
    <source>
        <dbReference type="PROSITE" id="PS50263"/>
    </source>
</evidence>
<evidence type="ECO:0000313" key="11">
    <source>
        <dbReference type="EMBL" id="CAM76429.1"/>
    </source>
</evidence>
<evidence type="ECO:0000256" key="8">
    <source>
        <dbReference type="ARBA" id="ARBA00023315"/>
    </source>
</evidence>
<sequence>MAAMALPLLMRGSPSGLGPWGGLASRAAGLTGWRRALLLLLLGALATLALPPLGALPVLLPSLCGLVWVLEGSRSRWAAFGAGWLWAWAWYGIGFYWIGNAMLVDPGKFAWMIPFATLGLGAVQAVFIGLATLATHLSRVSGIGRIVVLAGAWTIMEWVRAWFLTGFPWNPLGSVWDAVPAVLQLASLAGVYGLCAFTILVFALPAALADFLSRRQRGLVLAAVVLLLAGGFAFGQARLSANPTEMVPGLKLRLVQAAIAQRHMWREDLRQSQLLDHVELSRGPGFDSVTHVVWPETAAPFFLDLDARSRAIAAMAAPVGGTLLTGAPRITPQEVEPRHLWNSLMAIDGAGQVVGLYDKVHLVPFGEYVPLRGLLPITKLTAGGTDFSAGIGLRTLDIPGLPPVGPFICYESVFPGEVVGRDQKRPEWLLTVTNDGWFGKSAGPHQHLAAGRMRAVEEGLPLVRSANTGISAVLDPLGRQLARLDLGKRGIMDTGLPKPLMPTPYSRWGNAVPLSVACALLLLGVSLRFWRIRSN</sequence>
<evidence type="ECO:0000256" key="6">
    <source>
        <dbReference type="ARBA" id="ARBA00022989"/>
    </source>
</evidence>
<feature type="transmembrane region" description="Helical" evidence="9">
    <location>
        <begin position="185"/>
        <end position="207"/>
    </location>
</feature>
<dbReference type="Pfam" id="PF20154">
    <property type="entry name" value="LNT_N"/>
    <property type="match status" value="1"/>
</dbReference>
<feature type="transmembrane region" description="Helical" evidence="9">
    <location>
        <begin position="77"/>
        <end position="99"/>
    </location>
</feature>
<dbReference type="PANTHER" id="PTHR38686:SF1">
    <property type="entry name" value="APOLIPOPROTEIN N-ACYLTRANSFERASE"/>
    <property type="match status" value="1"/>
</dbReference>
<dbReference type="HAMAP" id="MF_01148">
    <property type="entry name" value="Lnt"/>
    <property type="match status" value="1"/>
</dbReference>
<dbReference type="GO" id="GO:0042158">
    <property type="term" value="P:lipoprotein biosynthetic process"/>
    <property type="evidence" value="ECO:0007669"/>
    <property type="project" value="UniProtKB-UniRule"/>
</dbReference>
<evidence type="ECO:0000256" key="9">
    <source>
        <dbReference type="HAMAP-Rule" id="MF_01148"/>
    </source>
</evidence>
<keyword evidence="8 9" id="KW-0012">Acyltransferase</keyword>
<comment type="subcellular location">
    <subcellularLocation>
        <location evidence="1 9">Cell membrane</location>
        <topology evidence="1 9">Multi-pass membrane protein</topology>
    </subcellularLocation>
</comment>
<dbReference type="Pfam" id="PF00795">
    <property type="entry name" value="CN_hydrolase"/>
    <property type="match status" value="1"/>
</dbReference>